<sequence>MRCGLRRGRLPSPGQCLLVSTFSLASVPLGAHSRVCSQAVSAIPGVQQARPLVGSRPTRARSSSLWSSLGVPRGVQPFAAAPAATAPSWGPPDPHGASARQGRPPSLPTPGAHISVLATGLQRPEPLRFPLGSGGRRLRSRAGPRLNSSPGLQPWGQAAGSGVCRLGSDPCNRAQTGLCGSRAGPIGSPTQHKHRLPLGRLVVFG</sequence>
<protein>
    <recommendedName>
        <fullName evidence="4">Secreted protein</fullName>
    </recommendedName>
</protein>
<accession>A0AAV7TN08</accession>
<evidence type="ECO:0000313" key="2">
    <source>
        <dbReference type="EMBL" id="KAJ1177143.1"/>
    </source>
</evidence>
<feature type="region of interest" description="Disordered" evidence="1">
    <location>
        <begin position="82"/>
        <end position="106"/>
    </location>
</feature>
<feature type="region of interest" description="Disordered" evidence="1">
    <location>
        <begin position="125"/>
        <end position="155"/>
    </location>
</feature>
<dbReference type="EMBL" id="JANPWB010000006">
    <property type="protein sequence ID" value="KAJ1177143.1"/>
    <property type="molecule type" value="Genomic_DNA"/>
</dbReference>
<reference evidence="2" key="1">
    <citation type="journal article" date="2022" name="bioRxiv">
        <title>Sequencing and chromosome-scale assembly of the giantPleurodeles waltlgenome.</title>
        <authorList>
            <person name="Brown T."/>
            <person name="Elewa A."/>
            <person name="Iarovenko S."/>
            <person name="Subramanian E."/>
            <person name="Araus A.J."/>
            <person name="Petzold A."/>
            <person name="Susuki M."/>
            <person name="Suzuki K.-i.T."/>
            <person name="Hayashi T."/>
            <person name="Toyoda A."/>
            <person name="Oliveira C."/>
            <person name="Osipova E."/>
            <person name="Leigh N.D."/>
            <person name="Simon A."/>
            <person name="Yun M.H."/>
        </authorList>
    </citation>
    <scope>NUCLEOTIDE SEQUENCE</scope>
    <source>
        <strain evidence="2">20211129_DDA</strain>
        <tissue evidence="2">Liver</tissue>
    </source>
</reference>
<evidence type="ECO:0008006" key="4">
    <source>
        <dbReference type="Google" id="ProtNLM"/>
    </source>
</evidence>
<keyword evidence="3" id="KW-1185">Reference proteome</keyword>
<gene>
    <name evidence="2" type="ORF">NDU88_002405</name>
</gene>
<name>A0AAV7TN08_PLEWA</name>
<proteinExistence type="predicted"/>
<evidence type="ECO:0000313" key="3">
    <source>
        <dbReference type="Proteomes" id="UP001066276"/>
    </source>
</evidence>
<organism evidence="2 3">
    <name type="scientific">Pleurodeles waltl</name>
    <name type="common">Iberian ribbed newt</name>
    <dbReference type="NCBI Taxonomy" id="8319"/>
    <lineage>
        <taxon>Eukaryota</taxon>
        <taxon>Metazoa</taxon>
        <taxon>Chordata</taxon>
        <taxon>Craniata</taxon>
        <taxon>Vertebrata</taxon>
        <taxon>Euteleostomi</taxon>
        <taxon>Amphibia</taxon>
        <taxon>Batrachia</taxon>
        <taxon>Caudata</taxon>
        <taxon>Salamandroidea</taxon>
        <taxon>Salamandridae</taxon>
        <taxon>Pleurodelinae</taxon>
        <taxon>Pleurodeles</taxon>
    </lineage>
</organism>
<evidence type="ECO:0000256" key="1">
    <source>
        <dbReference type="SAM" id="MobiDB-lite"/>
    </source>
</evidence>
<comment type="caution">
    <text evidence="2">The sequence shown here is derived from an EMBL/GenBank/DDBJ whole genome shotgun (WGS) entry which is preliminary data.</text>
</comment>
<dbReference type="AlphaFoldDB" id="A0AAV7TN08"/>
<dbReference type="Proteomes" id="UP001066276">
    <property type="component" value="Chromosome 3_2"/>
</dbReference>